<evidence type="ECO:0000313" key="1">
    <source>
        <dbReference type="EMBL" id="PYH76071.1"/>
    </source>
</evidence>
<dbReference type="EMBL" id="KZ821768">
    <property type="protein sequence ID" value="PYH76071.1"/>
    <property type="molecule type" value="Genomic_DNA"/>
</dbReference>
<proteinExistence type="predicted"/>
<organism evidence="1 2">
    <name type="scientific">Aspergillus uvarum CBS 121591</name>
    <dbReference type="NCBI Taxonomy" id="1448315"/>
    <lineage>
        <taxon>Eukaryota</taxon>
        <taxon>Fungi</taxon>
        <taxon>Dikarya</taxon>
        <taxon>Ascomycota</taxon>
        <taxon>Pezizomycotina</taxon>
        <taxon>Eurotiomycetes</taxon>
        <taxon>Eurotiomycetidae</taxon>
        <taxon>Eurotiales</taxon>
        <taxon>Aspergillaceae</taxon>
        <taxon>Aspergillus</taxon>
        <taxon>Aspergillus subgen. Circumdati</taxon>
    </lineage>
</organism>
<dbReference type="GeneID" id="37133487"/>
<dbReference type="VEuPathDB" id="FungiDB:BO82DRAFT_217089"/>
<protein>
    <submittedName>
        <fullName evidence="1">Uncharacterized protein</fullName>
    </submittedName>
</protein>
<dbReference type="Proteomes" id="UP000248340">
    <property type="component" value="Unassembled WGS sequence"/>
</dbReference>
<sequence length="65" mass="7686">MRTHRLPPTDFSSQLDHLLRKKSYLHTWHTYQPDHTHHLLGTIKFSVYFVPPSPPAHKPTRTWGS</sequence>
<keyword evidence="2" id="KW-1185">Reference proteome</keyword>
<dbReference type="AlphaFoldDB" id="A0A319BUF1"/>
<gene>
    <name evidence="1" type="ORF">BO82DRAFT_217089</name>
</gene>
<evidence type="ECO:0000313" key="2">
    <source>
        <dbReference type="Proteomes" id="UP000248340"/>
    </source>
</evidence>
<reference evidence="1 2" key="1">
    <citation type="submission" date="2016-12" db="EMBL/GenBank/DDBJ databases">
        <title>The genomes of Aspergillus section Nigri reveals drivers in fungal speciation.</title>
        <authorList>
            <consortium name="DOE Joint Genome Institute"/>
            <person name="Vesth T.C."/>
            <person name="Nybo J."/>
            <person name="Theobald S."/>
            <person name="Brandl J."/>
            <person name="Frisvad J.C."/>
            <person name="Nielsen K.F."/>
            <person name="Lyhne E.K."/>
            <person name="Kogle M.E."/>
            <person name="Kuo A."/>
            <person name="Riley R."/>
            <person name="Clum A."/>
            <person name="Nolan M."/>
            <person name="Lipzen A."/>
            <person name="Salamov A."/>
            <person name="Henrissat B."/>
            <person name="Wiebenga A."/>
            <person name="De Vries R.P."/>
            <person name="Grigoriev I.V."/>
            <person name="Mortensen U.H."/>
            <person name="Andersen M.R."/>
            <person name="Baker S.E."/>
        </authorList>
    </citation>
    <scope>NUCLEOTIDE SEQUENCE [LARGE SCALE GENOMIC DNA]</scope>
    <source>
        <strain evidence="1 2">CBS 121591</strain>
    </source>
</reference>
<dbReference type="RefSeq" id="XP_025486271.1">
    <property type="nucleotide sequence ID" value="XM_025630746.1"/>
</dbReference>
<accession>A0A319BUF1</accession>
<name>A0A319BUF1_9EURO</name>